<dbReference type="Pfam" id="PF04960">
    <property type="entry name" value="Glutaminase"/>
    <property type="match status" value="1"/>
</dbReference>
<organism evidence="7 8">
    <name type="scientific">Pseudotamlana haliotis</name>
    <dbReference type="NCBI Taxonomy" id="2614804"/>
    <lineage>
        <taxon>Bacteria</taxon>
        <taxon>Pseudomonadati</taxon>
        <taxon>Bacteroidota</taxon>
        <taxon>Flavobacteriia</taxon>
        <taxon>Flavobacteriales</taxon>
        <taxon>Flavobacteriaceae</taxon>
        <taxon>Pseudotamlana</taxon>
    </lineage>
</organism>
<comment type="similarity">
    <text evidence="1 6">Belongs to the glutaminase family.</text>
</comment>
<dbReference type="Proteomes" id="UP000441333">
    <property type="component" value="Unassembled WGS sequence"/>
</dbReference>
<evidence type="ECO:0000313" key="8">
    <source>
        <dbReference type="Proteomes" id="UP000441333"/>
    </source>
</evidence>
<feature type="binding site" evidence="6">
    <location>
        <position position="165"/>
    </location>
    <ligand>
        <name>substrate</name>
    </ligand>
</feature>
<comment type="subunit">
    <text evidence="2 6">Homotetramer.</text>
</comment>
<feature type="binding site" evidence="6">
    <location>
        <position position="64"/>
    </location>
    <ligand>
        <name>substrate</name>
    </ligand>
</feature>
<evidence type="ECO:0000256" key="6">
    <source>
        <dbReference type="HAMAP-Rule" id="MF_00313"/>
    </source>
</evidence>
<dbReference type="InterPro" id="IPR012338">
    <property type="entry name" value="Beta-lactam/transpept-like"/>
</dbReference>
<dbReference type="GO" id="GO:0006537">
    <property type="term" value="P:glutamate biosynthetic process"/>
    <property type="evidence" value="ECO:0007669"/>
    <property type="project" value="TreeGrafter"/>
</dbReference>
<feature type="binding site" evidence="6">
    <location>
        <position position="189"/>
    </location>
    <ligand>
        <name>substrate</name>
    </ligand>
</feature>
<protein>
    <recommendedName>
        <fullName evidence="3 6">Glutaminase</fullName>
        <ecNumber evidence="3 6">3.5.1.2</ecNumber>
    </recommendedName>
</protein>
<dbReference type="FunFam" id="3.40.710.10:FF:000005">
    <property type="entry name" value="Glutaminase"/>
    <property type="match status" value="1"/>
</dbReference>
<feature type="binding site" evidence="6">
    <location>
        <position position="258"/>
    </location>
    <ligand>
        <name>substrate</name>
    </ligand>
</feature>
<dbReference type="RefSeq" id="WP_150935817.1">
    <property type="nucleotide sequence ID" value="NZ_WAAT01000004.1"/>
</dbReference>
<evidence type="ECO:0000256" key="4">
    <source>
        <dbReference type="ARBA" id="ARBA00022801"/>
    </source>
</evidence>
<dbReference type="InterPro" id="IPR015868">
    <property type="entry name" value="Glutaminase"/>
</dbReference>
<name>A0A6N6MJE2_9FLAO</name>
<dbReference type="NCBIfam" id="TIGR03814">
    <property type="entry name" value="Gln_ase"/>
    <property type="match status" value="1"/>
</dbReference>
<dbReference type="GO" id="GO:0006543">
    <property type="term" value="P:L-glutamine catabolic process"/>
    <property type="evidence" value="ECO:0007669"/>
    <property type="project" value="TreeGrafter"/>
</dbReference>
<dbReference type="AlphaFoldDB" id="A0A6N6MJE2"/>
<proteinExistence type="inferred from homology"/>
<evidence type="ECO:0000313" key="7">
    <source>
        <dbReference type="EMBL" id="KAB1071262.1"/>
    </source>
</evidence>
<dbReference type="EC" id="3.5.1.2" evidence="3 6"/>
<evidence type="ECO:0000256" key="1">
    <source>
        <dbReference type="ARBA" id="ARBA00011076"/>
    </source>
</evidence>
<dbReference type="PANTHER" id="PTHR12544">
    <property type="entry name" value="GLUTAMINASE"/>
    <property type="match status" value="1"/>
</dbReference>
<dbReference type="HAMAP" id="MF_00313">
    <property type="entry name" value="Glutaminase"/>
    <property type="match status" value="1"/>
</dbReference>
<evidence type="ECO:0000256" key="5">
    <source>
        <dbReference type="ARBA" id="ARBA00049534"/>
    </source>
</evidence>
<dbReference type="NCBIfam" id="NF002133">
    <property type="entry name" value="PRK00971.1-2"/>
    <property type="match status" value="1"/>
</dbReference>
<dbReference type="SUPFAM" id="SSF56601">
    <property type="entry name" value="beta-lactamase/transpeptidase-like"/>
    <property type="match status" value="1"/>
</dbReference>
<accession>A0A6N6MJE2</accession>
<keyword evidence="8" id="KW-1185">Reference proteome</keyword>
<comment type="caution">
    <text evidence="7">The sequence shown here is derived from an EMBL/GenBank/DDBJ whole genome shotgun (WGS) entry which is preliminary data.</text>
</comment>
<dbReference type="PANTHER" id="PTHR12544:SF29">
    <property type="entry name" value="GLUTAMINASE"/>
    <property type="match status" value="1"/>
</dbReference>
<reference evidence="7 8" key="1">
    <citation type="submission" date="2019-09" db="EMBL/GenBank/DDBJ databases">
        <authorList>
            <person name="Cao W.R."/>
        </authorList>
    </citation>
    <scope>NUCLEOTIDE SEQUENCE [LARGE SCALE GENOMIC DNA]</scope>
    <source>
        <strain evidence="7 8">B1N29</strain>
    </source>
</reference>
<dbReference type="Gene3D" id="3.40.710.10">
    <property type="entry name" value="DD-peptidase/beta-lactamase superfamily"/>
    <property type="match status" value="1"/>
</dbReference>
<keyword evidence="4 6" id="KW-0378">Hydrolase</keyword>
<gene>
    <name evidence="6" type="primary">glsA</name>
    <name evidence="7" type="ORF">F6U93_00595</name>
</gene>
<feature type="binding site" evidence="6">
    <location>
        <position position="240"/>
    </location>
    <ligand>
        <name>substrate</name>
    </ligand>
</feature>
<dbReference type="GO" id="GO:0004359">
    <property type="term" value="F:glutaminase activity"/>
    <property type="evidence" value="ECO:0007669"/>
    <property type="project" value="UniProtKB-UniRule"/>
</dbReference>
<dbReference type="EMBL" id="WAAT01000004">
    <property type="protein sequence ID" value="KAB1071262.1"/>
    <property type="molecule type" value="Genomic_DNA"/>
</dbReference>
<evidence type="ECO:0000256" key="2">
    <source>
        <dbReference type="ARBA" id="ARBA00011881"/>
    </source>
</evidence>
<feature type="binding site" evidence="6">
    <location>
        <position position="158"/>
    </location>
    <ligand>
        <name>substrate</name>
    </ligand>
</feature>
<sequence>MHDYQAILNTIYQDTKNTEDKGVVASYIPELAHVNRDNFGIHLRTSAGETFGIGDFEKPFSIQSISKVLALAKAMSLIGEDIWKRVDVEPSGNPFNYLALIEVENGIPRNPFINAGAIVIADILVSNLKNPKADFLEYIRTLTNDQSINYNKEVANSEKLTGFKNYATANLLKSFNNLNNPVEEVLDFYFHQCAIEMTCSQLSKAFYFFSNKGSCLQNKVQITNQQVKRINALMLTCGFYDEAGEFAFEVGLPGKSGVGGGIVALLPEKFIITVWSPGLNKKGNSKLGMLALEEFTTKTKLSIF</sequence>
<comment type="catalytic activity">
    <reaction evidence="5 6">
        <text>L-glutamine + H2O = L-glutamate + NH4(+)</text>
        <dbReference type="Rhea" id="RHEA:15889"/>
        <dbReference type="ChEBI" id="CHEBI:15377"/>
        <dbReference type="ChEBI" id="CHEBI:28938"/>
        <dbReference type="ChEBI" id="CHEBI:29985"/>
        <dbReference type="ChEBI" id="CHEBI:58359"/>
        <dbReference type="EC" id="3.5.1.2"/>
    </reaction>
</comment>
<keyword evidence="6" id="KW-0007">Acetylation</keyword>
<feature type="binding site" evidence="6">
    <location>
        <position position="114"/>
    </location>
    <ligand>
        <name>substrate</name>
    </ligand>
</feature>
<evidence type="ECO:0000256" key="3">
    <source>
        <dbReference type="ARBA" id="ARBA00012918"/>
    </source>
</evidence>